<proteinExistence type="predicted"/>
<evidence type="ECO:0000256" key="2">
    <source>
        <dbReference type="SAM" id="SignalP"/>
    </source>
</evidence>
<dbReference type="EMBL" id="JAPXFL010000005">
    <property type="protein sequence ID" value="KAK9506055.1"/>
    <property type="molecule type" value="Genomic_DNA"/>
</dbReference>
<keyword evidence="4" id="KW-1185">Reference proteome</keyword>
<evidence type="ECO:0000313" key="4">
    <source>
        <dbReference type="Proteomes" id="UP001461498"/>
    </source>
</evidence>
<gene>
    <name evidence="3" type="ORF">O3M35_008060</name>
</gene>
<feature type="signal peptide" evidence="2">
    <location>
        <begin position="1"/>
        <end position="19"/>
    </location>
</feature>
<evidence type="ECO:0000256" key="1">
    <source>
        <dbReference type="SAM" id="MobiDB-lite"/>
    </source>
</evidence>
<feature type="chain" id="PRO_5044717661" evidence="2">
    <location>
        <begin position="20"/>
        <end position="238"/>
    </location>
</feature>
<dbReference type="AlphaFoldDB" id="A0AAW1DCI0"/>
<protein>
    <submittedName>
        <fullName evidence="3">Uncharacterized protein</fullName>
    </submittedName>
</protein>
<keyword evidence="2" id="KW-0732">Signal</keyword>
<feature type="region of interest" description="Disordered" evidence="1">
    <location>
        <begin position="208"/>
        <end position="238"/>
    </location>
</feature>
<comment type="caution">
    <text evidence="3">The sequence shown here is derived from an EMBL/GenBank/DDBJ whole genome shotgun (WGS) entry which is preliminary data.</text>
</comment>
<accession>A0AAW1DCI0</accession>
<reference evidence="3 4" key="1">
    <citation type="submission" date="2022-12" db="EMBL/GenBank/DDBJ databases">
        <title>Chromosome-level genome assembly of true bugs.</title>
        <authorList>
            <person name="Ma L."/>
            <person name="Li H."/>
        </authorList>
    </citation>
    <scope>NUCLEOTIDE SEQUENCE [LARGE SCALE GENOMIC DNA]</scope>
    <source>
        <strain evidence="3">Lab_2022b</strain>
    </source>
</reference>
<sequence length="238" mass="26956">MSKIWFLLLLVGVFQLVQSYPALEEDEYELDGSDEERGFKDWWKEQWAGAKNQYKKVKKAIVDTIKKGKKYLKEKGVEVDPIVCEGGKQCKTCLAFLKMKKKFCMELKFFSKDKVKYVNVKLIRERDDKEPKELFKPLDIPLSKASTCVKLGSWFGKCCLQGVEGTVSSTKVNFCLAAVLKNFGVGAKLCLTHEDGKTKIRLRPKMFAGDDDDGAVLEASPTADDEAKMVDAEEDQQQ</sequence>
<dbReference type="EMBL" id="JAPXFL010000005">
    <property type="protein sequence ID" value="KAK9506056.1"/>
    <property type="molecule type" value="Genomic_DNA"/>
</dbReference>
<name>A0AAW1DCI0_9HEMI</name>
<dbReference type="Proteomes" id="UP001461498">
    <property type="component" value="Unassembled WGS sequence"/>
</dbReference>
<evidence type="ECO:0000313" key="3">
    <source>
        <dbReference type="EMBL" id="KAK9506055.1"/>
    </source>
</evidence>
<organism evidence="3 4">
    <name type="scientific">Rhynocoris fuscipes</name>
    <dbReference type="NCBI Taxonomy" id="488301"/>
    <lineage>
        <taxon>Eukaryota</taxon>
        <taxon>Metazoa</taxon>
        <taxon>Ecdysozoa</taxon>
        <taxon>Arthropoda</taxon>
        <taxon>Hexapoda</taxon>
        <taxon>Insecta</taxon>
        <taxon>Pterygota</taxon>
        <taxon>Neoptera</taxon>
        <taxon>Paraneoptera</taxon>
        <taxon>Hemiptera</taxon>
        <taxon>Heteroptera</taxon>
        <taxon>Panheteroptera</taxon>
        <taxon>Cimicomorpha</taxon>
        <taxon>Reduviidae</taxon>
        <taxon>Harpactorinae</taxon>
        <taxon>Harpactorini</taxon>
        <taxon>Rhynocoris</taxon>
    </lineage>
</organism>